<evidence type="ECO:0000256" key="1">
    <source>
        <dbReference type="SAM" id="SignalP"/>
    </source>
</evidence>
<keyword evidence="1" id="KW-0732">Signal</keyword>
<accession>A0A1M4NGZ0</accession>
<feature type="chain" id="PRO_5011979343" evidence="1">
    <location>
        <begin position="22"/>
        <end position="229"/>
    </location>
</feature>
<evidence type="ECO:0000313" key="2">
    <source>
        <dbReference type="EMBL" id="SFZ71557.1"/>
    </source>
</evidence>
<name>A0A1M4NGZ0_HELBI</name>
<reference evidence="2" key="1">
    <citation type="submission" date="2016-10" db="EMBL/GenBank/DDBJ databases">
        <title>Proteomic and phylogenetic analysis of the outer membrane protein repertoire of gastric Helicobacter species.</title>
        <authorList>
            <person name="Joosten M."/>
        </authorList>
    </citation>
    <scope>NUCLEOTIDE SEQUENCE</scope>
    <source>
        <strain evidence="2">10</strain>
    </source>
</reference>
<feature type="signal peptide" evidence="1">
    <location>
        <begin position="1"/>
        <end position="21"/>
    </location>
</feature>
<dbReference type="EMBL" id="LT633269">
    <property type="protein sequence ID" value="SFZ71557.1"/>
    <property type="molecule type" value="Genomic_DNA"/>
</dbReference>
<proteinExistence type="predicted"/>
<dbReference type="Pfam" id="PF01856">
    <property type="entry name" value="HP_OMP"/>
    <property type="match status" value="1"/>
</dbReference>
<sequence length="229" mass="25845">MRLCLLKKLLGCGLLVLPLLAKNSKLPKSLETLLKEEDSYTRLVNKHRRLKQKNGGYFGVGLGMINIKKNYKNTKLESFPIILSLKGGLQTFFEHYVGIRVFFALDLATSKANWLFKATPSTSFFGMASAGFEIPMEFSLTRSFKHFLGFYGGLGAGAVIYADRANFQIRNKQAIYDFGLVIQGGMVLTLYSKHRIEAGFKVLPADKNTQDSQRFATSLMFSLMYLYKF</sequence>
<protein>
    <submittedName>
        <fullName evidence="2">OMP947</fullName>
    </submittedName>
</protein>
<gene>
    <name evidence="2" type="primary">omp947</name>
</gene>
<dbReference type="InterPro" id="IPR002718">
    <property type="entry name" value="OMP_Helicobacter"/>
</dbReference>
<dbReference type="AlphaFoldDB" id="A0A1M4NGZ0"/>
<organism evidence="2">
    <name type="scientific">Helicobacter bizzozeronii</name>
    <dbReference type="NCBI Taxonomy" id="56877"/>
    <lineage>
        <taxon>Bacteria</taxon>
        <taxon>Pseudomonadati</taxon>
        <taxon>Campylobacterota</taxon>
        <taxon>Epsilonproteobacteria</taxon>
        <taxon>Campylobacterales</taxon>
        <taxon>Helicobacteraceae</taxon>
        <taxon>Helicobacter</taxon>
    </lineage>
</organism>